<name>A0AAD7I9H8_9AGAR</name>
<keyword evidence="2" id="KW-1185">Reference proteome</keyword>
<protein>
    <submittedName>
        <fullName evidence="1">Uncharacterized protein</fullName>
    </submittedName>
</protein>
<accession>A0AAD7I9H8</accession>
<organism evidence="1 2">
    <name type="scientific">Mycena metata</name>
    <dbReference type="NCBI Taxonomy" id="1033252"/>
    <lineage>
        <taxon>Eukaryota</taxon>
        <taxon>Fungi</taxon>
        <taxon>Dikarya</taxon>
        <taxon>Basidiomycota</taxon>
        <taxon>Agaricomycotina</taxon>
        <taxon>Agaricomycetes</taxon>
        <taxon>Agaricomycetidae</taxon>
        <taxon>Agaricales</taxon>
        <taxon>Marasmiineae</taxon>
        <taxon>Mycenaceae</taxon>
        <taxon>Mycena</taxon>
    </lineage>
</organism>
<gene>
    <name evidence="1" type="ORF">B0H16DRAFT_1761683</name>
</gene>
<dbReference type="AlphaFoldDB" id="A0AAD7I9H8"/>
<comment type="caution">
    <text evidence="1">The sequence shown here is derived from an EMBL/GenBank/DDBJ whole genome shotgun (WGS) entry which is preliminary data.</text>
</comment>
<evidence type="ECO:0000313" key="1">
    <source>
        <dbReference type="EMBL" id="KAJ7738113.1"/>
    </source>
</evidence>
<dbReference type="EMBL" id="JARKIB010000113">
    <property type="protein sequence ID" value="KAJ7738113.1"/>
    <property type="molecule type" value="Genomic_DNA"/>
</dbReference>
<sequence>MAPHKALGARMKLAKGSGAGTEEPANAHVCVCSMEAWSASMARRVHASCADGARPYGDLEREWRCAACTSVRGGGWAYPARKSRPAILSAGCDAGTTSRSLASSLPVYSLLAAKMEWGSSLGTAPCGRSRVRAAYVGRDLRRSRTRGPHFHKIPRNRAPDNVMGFMSENGGLDYYVSSIATVPVRLAVIVVWAGRPTCIDRRLGLGYDDRSPSTRASVPALVRLVVTDIHHLSTTARLLSFRHGDYGSAPALFYVACLGWEPLYRWEPHFWATASICTETMWGGIERSGFVKFPGLLAVPDK</sequence>
<proteinExistence type="predicted"/>
<reference evidence="1" key="1">
    <citation type="submission" date="2023-03" db="EMBL/GenBank/DDBJ databases">
        <title>Massive genome expansion in bonnet fungi (Mycena s.s.) driven by repeated elements and novel gene families across ecological guilds.</title>
        <authorList>
            <consortium name="Lawrence Berkeley National Laboratory"/>
            <person name="Harder C.B."/>
            <person name="Miyauchi S."/>
            <person name="Viragh M."/>
            <person name="Kuo A."/>
            <person name="Thoen E."/>
            <person name="Andreopoulos B."/>
            <person name="Lu D."/>
            <person name="Skrede I."/>
            <person name="Drula E."/>
            <person name="Henrissat B."/>
            <person name="Morin E."/>
            <person name="Kohler A."/>
            <person name="Barry K."/>
            <person name="LaButti K."/>
            <person name="Morin E."/>
            <person name="Salamov A."/>
            <person name="Lipzen A."/>
            <person name="Mereny Z."/>
            <person name="Hegedus B."/>
            <person name="Baldrian P."/>
            <person name="Stursova M."/>
            <person name="Weitz H."/>
            <person name="Taylor A."/>
            <person name="Grigoriev I.V."/>
            <person name="Nagy L.G."/>
            <person name="Martin F."/>
            <person name="Kauserud H."/>
        </authorList>
    </citation>
    <scope>NUCLEOTIDE SEQUENCE</scope>
    <source>
        <strain evidence="1">CBHHK182m</strain>
    </source>
</reference>
<dbReference type="Proteomes" id="UP001215598">
    <property type="component" value="Unassembled WGS sequence"/>
</dbReference>
<evidence type="ECO:0000313" key="2">
    <source>
        <dbReference type="Proteomes" id="UP001215598"/>
    </source>
</evidence>